<dbReference type="CDD" id="cd03495">
    <property type="entry name" value="SQR_TypeC_SdhD_like"/>
    <property type="match status" value="1"/>
</dbReference>
<comment type="pathway">
    <text evidence="4">Carbohydrate metabolism; tricarboxylic acid cycle.</text>
</comment>
<dbReference type="SUPFAM" id="SSF81343">
    <property type="entry name" value="Fumarate reductase respiratory complex transmembrane subunits"/>
    <property type="match status" value="1"/>
</dbReference>
<evidence type="ECO:0000256" key="7">
    <source>
        <dbReference type="ARBA" id="ARBA00022448"/>
    </source>
</evidence>
<dbReference type="GO" id="GO:0046872">
    <property type="term" value="F:metal ion binding"/>
    <property type="evidence" value="ECO:0007669"/>
    <property type="project" value="UniProtKB-KW"/>
</dbReference>
<evidence type="ECO:0000256" key="9">
    <source>
        <dbReference type="ARBA" id="ARBA00022617"/>
    </source>
</evidence>
<feature type="transmembrane region" description="Helical" evidence="16">
    <location>
        <begin position="29"/>
        <end position="47"/>
    </location>
</feature>
<keyword evidence="11" id="KW-0479">Metal-binding</keyword>
<evidence type="ECO:0000256" key="11">
    <source>
        <dbReference type="ARBA" id="ARBA00022723"/>
    </source>
</evidence>
<evidence type="ECO:0000313" key="17">
    <source>
        <dbReference type="EMBL" id="RCL85726.1"/>
    </source>
</evidence>
<evidence type="ECO:0000256" key="2">
    <source>
        <dbReference type="ARBA" id="ARBA00004050"/>
    </source>
</evidence>
<accession>A0A368ENE0</accession>
<keyword evidence="13 16" id="KW-1133">Transmembrane helix</keyword>
<protein>
    <recommendedName>
        <fullName evidence="6">Succinate dehydrogenase hydrophobic membrane anchor subunit</fullName>
    </recommendedName>
</protein>
<dbReference type="InterPro" id="IPR034804">
    <property type="entry name" value="SQR/QFR_C/D"/>
</dbReference>
<evidence type="ECO:0000256" key="10">
    <source>
        <dbReference type="ARBA" id="ARBA00022692"/>
    </source>
</evidence>
<evidence type="ECO:0000313" key="18">
    <source>
        <dbReference type="Proteomes" id="UP000252289"/>
    </source>
</evidence>
<comment type="subcellular location">
    <subcellularLocation>
        <location evidence="3">Membrane</location>
        <topology evidence="3">Multi-pass membrane protein</topology>
    </subcellularLocation>
</comment>
<evidence type="ECO:0000256" key="14">
    <source>
        <dbReference type="ARBA" id="ARBA00023004"/>
    </source>
</evidence>
<comment type="function">
    <text evidence="2">Membrane-anchoring subunit of succinate dehydrogenase (SDH).</text>
</comment>
<gene>
    <name evidence="17" type="primary">sdhD</name>
    <name evidence="17" type="ORF">DBW64_00635</name>
</gene>
<dbReference type="UniPathway" id="UPA00223"/>
<reference evidence="17 18" key="1">
    <citation type="journal article" date="2018" name="Microbiome">
        <title>Fine metagenomic profile of the Mediterranean stratified and mixed water columns revealed by assembly and recruitment.</title>
        <authorList>
            <person name="Haro-Moreno J.M."/>
            <person name="Lopez-Perez M."/>
            <person name="De La Torre J.R."/>
            <person name="Picazo A."/>
            <person name="Camacho A."/>
            <person name="Rodriguez-Valera F."/>
        </authorList>
    </citation>
    <scope>NUCLEOTIDE SEQUENCE [LARGE SCALE GENOMIC DNA]</scope>
    <source>
        <strain evidence="17">MED-G50</strain>
    </source>
</reference>
<evidence type="ECO:0000256" key="5">
    <source>
        <dbReference type="ARBA" id="ARBA00011558"/>
    </source>
</evidence>
<dbReference type="EMBL" id="QOQK01000001">
    <property type="protein sequence ID" value="RCL85726.1"/>
    <property type="molecule type" value="Genomic_DNA"/>
</dbReference>
<keyword evidence="10 16" id="KW-0812">Transmembrane</keyword>
<evidence type="ECO:0000256" key="6">
    <source>
        <dbReference type="ARBA" id="ARBA00019425"/>
    </source>
</evidence>
<evidence type="ECO:0000256" key="15">
    <source>
        <dbReference type="ARBA" id="ARBA00023136"/>
    </source>
</evidence>
<dbReference type="Gene3D" id="1.20.1300.10">
    <property type="entry name" value="Fumarate reductase/succinate dehydrogenase, transmembrane subunit"/>
    <property type="match status" value="1"/>
</dbReference>
<dbReference type="InterPro" id="IPR000701">
    <property type="entry name" value="SuccDH_FuR_B_TM-su"/>
</dbReference>
<dbReference type="GO" id="GO:0006099">
    <property type="term" value="P:tricarboxylic acid cycle"/>
    <property type="evidence" value="ECO:0007669"/>
    <property type="project" value="UniProtKB-UniPathway"/>
</dbReference>
<keyword evidence="14" id="KW-0408">Iron</keyword>
<evidence type="ECO:0000256" key="1">
    <source>
        <dbReference type="ARBA" id="ARBA00001971"/>
    </source>
</evidence>
<evidence type="ECO:0000256" key="12">
    <source>
        <dbReference type="ARBA" id="ARBA00022982"/>
    </source>
</evidence>
<comment type="subunit">
    <text evidence="5">Part of an enzyme complex containing four subunits: a flavoprotein, an iron-sulfur protein, plus two membrane-anchoring proteins, SdhC and SdhD.</text>
</comment>
<feature type="transmembrane region" description="Helical" evidence="16">
    <location>
        <begin position="99"/>
        <end position="121"/>
    </location>
</feature>
<evidence type="ECO:0000256" key="13">
    <source>
        <dbReference type="ARBA" id="ARBA00022989"/>
    </source>
</evidence>
<dbReference type="Pfam" id="PF01127">
    <property type="entry name" value="Sdh_cyt"/>
    <property type="match status" value="1"/>
</dbReference>
<dbReference type="GO" id="GO:0016020">
    <property type="term" value="C:membrane"/>
    <property type="evidence" value="ECO:0007669"/>
    <property type="project" value="UniProtKB-SubCell"/>
</dbReference>
<sequence>MSEMRTPLSRVRGLGSAKKGTEHFWLQRVTALANIPLAVFFVSAMVAHAGADYVTVTAFLSRPIVALVMLLLILSMVWHMRLGLQVVIEDYIHGHMAKLLALILNTFFALAVGTSSVLAILKLTLA</sequence>
<evidence type="ECO:0000256" key="3">
    <source>
        <dbReference type="ARBA" id="ARBA00004141"/>
    </source>
</evidence>
<dbReference type="GO" id="GO:0020037">
    <property type="term" value="F:heme binding"/>
    <property type="evidence" value="ECO:0007669"/>
    <property type="project" value="InterPro"/>
</dbReference>
<keyword evidence="7" id="KW-0813">Transport</keyword>
<dbReference type="InterPro" id="IPR014312">
    <property type="entry name" value="Succ_DH_anchor"/>
</dbReference>
<proteinExistence type="predicted"/>
<dbReference type="AlphaFoldDB" id="A0A368ENE0"/>
<name>A0A368ENE0_9PROT</name>
<keyword evidence="8" id="KW-0816">Tricarboxylic acid cycle</keyword>
<dbReference type="NCBIfam" id="TIGR02968">
    <property type="entry name" value="succ_dehyd_anc"/>
    <property type="match status" value="1"/>
</dbReference>
<dbReference type="Proteomes" id="UP000252289">
    <property type="component" value="Unassembled WGS sequence"/>
</dbReference>
<evidence type="ECO:0000256" key="8">
    <source>
        <dbReference type="ARBA" id="ARBA00022532"/>
    </source>
</evidence>
<comment type="cofactor">
    <cofactor evidence="1">
        <name>heme</name>
        <dbReference type="ChEBI" id="CHEBI:30413"/>
    </cofactor>
</comment>
<keyword evidence="9" id="KW-0349">Heme</keyword>
<organism evidence="17 18">
    <name type="scientific">PS1 clade bacterium</name>
    <dbReference type="NCBI Taxonomy" id="2175152"/>
    <lineage>
        <taxon>Bacteria</taxon>
        <taxon>Pseudomonadati</taxon>
        <taxon>Pseudomonadota</taxon>
        <taxon>Alphaproteobacteria</taxon>
        <taxon>PS1 clade</taxon>
    </lineage>
</organism>
<keyword evidence="12" id="KW-0249">Electron transport</keyword>
<evidence type="ECO:0000256" key="16">
    <source>
        <dbReference type="SAM" id="Phobius"/>
    </source>
</evidence>
<feature type="transmembrane region" description="Helical" evidence="16">
    <location>
        <begin position="59"/>
        <end position="78"/>
    </location>
</feature>
<keyword evidence="15 16" id="KW-0472">Membrane</keyword>
<comment type="caution">
    <text evidence="17">The sequence shown here is derived from an EMBL/GenBank/DDBJ whole genome shotgun (WGS) entry which is preliminary data.</text>
</comment>
<evidence type="ECO:0000256" key="4">
    <source>
        <dbReference type="ARBA" id="ARBA00005163"/>
    </source>
</evidence>